<dbReference type="FunFam" id="1.10.1200.10:FF:000005">
    <property type="entry name" value="Nonribosomal peptide synthetase 1"/>
    <property type="match status" value="1"/>
</dbReference>
<dbReference type="Pfam" id="PF00550">
    <property type="entry name" value="PP-binding"/>
    <property type="match status" value="4"/>
</dbReference>
<dbReference type="CDD" id="cd19540">
    <property type="entry name" value="LCL_NRPS-like"/>
    <property type="match status" value="1"/>
</dbReference>
<dbReference type="Gene3D" id="3.40.50.980">
    <property type="match status" value="8"/>
</dbReference>
<evidence type="ECO:0000256" key="7">
    <source>
        <dbReference type="SAM" id="MobiDB-lite"/>
    </source>
</evidence>
<dbReference type="EMBL" id="BONH01000004">
    <property type="protein sequence ID" value="GIF96360.1"/>
    <property type="molecule type" value="Genomic_DNA"/>
</dbReference>
<dbReference type="FunFam" id="3.30.300.30:FF:000010">
    <property type="entry name" value="Enterobactin synthetase component F"/>
    <property type="match status" value="2"/>
</dbReference>
<dbReference type="InterPro" id="IPR006162">
    <property type="entry name" value="Ppantetheine_attach_site"/>
</dbReference>
<evidence type="ECO:0000256" key="3">
    <source>
        <dbReference type="ARBA" id="ARBA00022450"/>
    </source>
</evidence>
<feature type="compositionally biased region" description="Low complexity" evidence="7">
    <location>
        <begin position="733"/>
        <end position="742"/>
    </location>
</feature>
<reference evidence="9 10" key="1">
    <citation type="submission" date="2021-01" db="EMBL/GenBank/DDBJ databases">
        <title>Whole genome shotgun sequence of Catellatospora citrea NBRC 14495.</title>
        <authorList>
            <person name="Komaki H."/>
            <person name="Tamura T."/>
        </authorList>
    </citation>
    <scope>NUCLEOTIDE SEQUENCE [LARGE SCALE GENOMIC DNA]</scope>
    <source>
        <strain evidence="9 10">NBRC 14495</strain>
    </source>
</reference>
<feature type="region of interest" description="Disordered" evidence="7">
    <location>
        <begin position="2220"/>
        <end position="2285"/>
    </location>
</feature>
<dbReference type="NCBIfam" id="TIGR01733">
    <property type="entry name" value="AA-adenyl-dom"/>
    <property type="match status" value="4"/>
</dbReference>
<evidence type="ECO:0000256" key="6">
    <source>
        <dbReference type="ARBA" id="ARBA00023194"/>
    </source>
</evidence>
<feature type="domain" description="Carrier" evidence="8">
    <location>
        <begin position="3797"/>
        <end position="3872"/>
    </location>
</feature>
<dbReference type="PROSITE" id="PS50075">
    <property type="entry name" value="CARRIER"/>
    <property type="match status" value="4"/>
</dbReference>
<dbReference type="InterPro" id="IPR001242">
    <property type="entry name" value="Condensation_dom"/>
</dbReference>
<dbReference type="Gene3D" id="1.10.1200.10">
    <property type="entry name" value="ACP-like"/>
    <property type="match status" value="3"/>
</dbReference>
<feature type="region of interest" description="Disordered" evidence="7">
    <location>
        <begin position="4940"/>
        <end position="4971"/>
    </location>
</feature>
<sequence>MTETVSQPVSDEELHRILVAWNDTACGQPPATWPELFAGQVAARRDAIALVYEQTSLTYGQLDAAANRLAHTLLARGAGPERVVGLCLPRSAEMIVAQVAVLKAGAAYLPLDPDYPADRIAYMVADARPVCLVTTVDLVAVLPGQADPATTGPDRAQRSAVPVLLLDDVSVQAELSASAETTPSDEERGGPLGPLGAAYVIYTSGSTGRPKGVVVSHAGVVKLLATATDRLGVGPDSRVLQFASPSFDVAFFDLCLGLLTGARLVVVPAERRVPGPELTDYARAHGITFMILPPALLAALPEGCDLPEGATLLAGTERISTALVARFARGREMFNAYGPTEATVNSTLGLCDPEMDPLAGVPIGVPDPGTRCYVLNAELRPVPVGELGELYLGGPGLARGYLNRPGLTATRFVADPFGTPGDRLYRTGDLVRWLPDGRLDFTGRTDDQVKIRGYRVELGEVESVLLQHETVGQAVAVVRQDRPGDTRLVAYVVARDGQAAAPAQVRAHAQGFLPEHMVPAAVVVLDRLPVTTSGKLDRAALPAPDFTALTGGQAARDAREQLLCDLYDQVLGLTGVGVDDDFFALGGDSIVSIQLVIAARRAGLTVTPRQVFEQRTVARLALVAVAADPAREDDPLAGVGELPLTPIMSWLDGCGGEIDAFSQWLAVRVPSGATRETLAAALQAVTDRHDVLRSRLDRAAPGRAGRLVVAAPGAVPAADHLYRVDLTAAAAPADRPATGEAAQATRPGSDHGSFGGQAGRTPDSALRAHLDAAAHEAGRRLDPTGGVMFQAVWLDAGADAPGHLLVMLHHLIVDGVTWRILLPDLAAAYADAAAGRLPRLAPVGTPLRTWAQQLTAAAEDRLAELELWTGMLTGDDPALSHRALDPVGDLASVRHLTLHLPAAATAPLLTTVPATWHAGVNDVLLTALATAVTRWRAARDTATPPVLVALEGHGREEDVVPGADLSRTLGWFTSIFPVRLDLGPDPDDLGAALKHVKERLRALPDHGVGYGLLRHLNPETAPLLAALPQPQLSFNYLGRFGVDEAGDFTALPGIGMLAGGYDAAMPVAPYTLEVNAFAQEGPDGPALGVTWAFPADLLTEDAVRELAEGWFAALGELAEAAAGPGAGGHTPSDFPLVELCQADADGLAALVPGLDDVLPLSPLQEGLLFHAYTGDGSYQVQQVVELHGPVDAAAVRRAVDTIVARHAPLRASFHELADGRLVQAISATAVAPWRQVDLSRMDTGAAAELFAHLLADEQAAVFDPAVAPLVRHLLVDHGDDRHTLVFTHHHIVTDGWSATVALRELMALYATGDVAVRLPAVTPYREHLRRLAARDRAAAEDAWRAALSGVDGPTLVAPESAVPPVPDAEQARTGSVTDAAEPRQVEVALPDGTGARLAAAARAHGVTASTLLYGVWGLLLGRLTGRRDVLFGSTVSGRDGDTPGVESMIGLFINTVPVRVSWTPHEPLREILSRLARSQTALLDHQHLGLTAITRLAGGGELFDSLVTVENLPADGDLRDASGTVRVADVSYREATHYPVSLLATPGEGLSLVIEYDPARLPAATLARLRTGLPALLDAVLAAPDLAAGAVDLGGAPEPLRGEPAAARGLGLAALVAAQAARTPHAVAVIAADEQLTYAALTGRAAALAARLTARGAGPEHVVAVALPRSARQVTAMLGVLYAGAAYLPVDPAQPNLDAVLADAGVTTVVTTPDLLSRLPRRAGLSYVLAGTDETAGTPVAVDPEHPAYVIYTSGSTGRPKGVLVTHRAIGNQLAWSQRTFGLHAADRMLQLAPATFDTSVWELFWPLTAGAAVVLPEPGAQHDPAELAALMRVHRVSAATFVPSMVEAFLLADDVLADTSWARDLRWVSCGGEALTGDLARRWAQATGTRLDNFYGPTETAVQVTWWPNDGEHGAAVPIGGPVDDTGLHVLDDCLRPVPVGVPGELYVSGAQLARGYLGRAALTASRFVADPAGAPGERMYRTGDLVVRDADGTLTYLARTDHEIKIRGVRIDPADVESWLTSRPDVGQAAVIARADGPGVRLVAYAVPAAGRVLDPAALRDAATSALPPALVPAVFVVLDALPRTASGKLDRAALPAPHSASPRPTFLDHPTSPTPVSLDHPTCQACGRKHAQDTHECQATPTITGEVVTGPVATLCEIVGAVLGAAAVGPDDDFFALGGDSILSIGVSSRARRVGLPVSPRDVLAARTPRRLAEVAAAAGIQPPLHSTDEVARTSGRSSHTDSSATATVTGPVAAGPLIPGSAGPASASGAATAGPLGAGRASLASASDGAATVPAGDGVGDVPLLPIVHWLRDSGAAIGRFAMPMLLVTPAGADQRSIAATLQTVFDHHDGLRLRLQRIASVLWTLRTEPADTLTATDLLVRVDLSGVDDGALPGLLAEHAATATALLDPDAGTMLRAVWFDAGDRPGRLLLAVHHLAVDGVSWRILFEDLATAWHATTSRTAVALPPVDTSLRRFGQAIAAQAQQPRRLAELEHWARTLAPGADLLSGAVVPTGSPTGPATLTGTVAPVGTTTPTAVSAATGATGEPVSRITVLPAEVTVSLLAAVPALGGEITDGLLAALATAVRAWQERHGRATGELLVDVERHGREQVEPDLDLSRTVGWFTSVQPVRLPVADADPVALIAAVGEQVRAVPDGGIGHGMLRHLNAQTAPLLGRLATPQVLFNYFGRFPAATGAPWSPAPESAAITPVNGGLPATHLLQLDVVAAEGPHGTTLTTTWTWPSGTLTDTDLTDLATHWHDALTALATAAGDVQLQGNSTNDRPLSRSFPETAALVVLTDEEVARLAVVSPGPVSEVWPLSPLQEGLFFHASYDTATLDVYTGQDAFDLGYRVDVERLRRAGRVLLDRNTAMRAGFTSEGLSRPVQFVADGLDLPLTEADLSNLTEEQAAARTAELMAADRVARFDLARPPLCRMLLIRMPSGRDRLVITHHLILWDGWSEELFVEQLFTLYERDGDATGLPVPGSYRDHLAWLAAQDEQVAALAWREALAGLAEPTLIGPADRTPAPAVPQRVEAVLPEHFSDRVRQVARAHGLTLNTVLTTAWGLTLGALTGRPDAVFGMTVAGRHSEVEGVEDVIGLFLNTVAMRIAPVPGERVGDLLARVQDQRLALMPYDHVGLGQVQRDSGHATLFDTLYVLQNFVDEDGSADLRARHGIEAVDGVDATHYPLTLVVTPQRAIRVALDHRPDIVDGPAAQAVLDRLLAVLDRLVSDVDAPVRELDLLLPGERAAQTAEWARTEHDIGELTVADLLAEQAARTPDVTALVDGALTLNYAEFDARINRMARLLLSRGAGPETVVGLALPRTVDMVVALFAVLRTGAAYLPLELDLPAERLGFMIGDTAPMCVLSTSTVADRLPGGLANLVLLDDADTRAELAAHAGGDLADAERPLFAPGVAGRLDHPAYLIFTSGSTGRPKGVVTAYRGLTNMQLNHREAIFNPVIEAAGGRRLKVAHTVSFAFDMSWEELLWLVEGHEVHVCDEQLRRDAPALVAYCDRHGIDVVNVTPTYAQHLIEEGLLADGPGRHRPPLVLLGGEAVSDAVWAALRDTPGTLGYNLYGPTEYTINTLGGGTLDSDTPTVGAPIWNTRAYVLDAMLREVPPGSPGELYIAGIGLARGYHLRPDLTAERFVADPFGAPGERMYRTGDLVRRRADGNIDFLGRTDDQVKIRGYRVELGEIESALGTHPAVAHAAVIVDSSGDGAKRLAGYVVRGPGWDGTDEVVLPALREHLKRTLPDYMVPAALMAVERLPLTVNGKLDVRALPKATVVTGAASRPPATPAEQTLCELFAQLLGLPAVGVEDSFFDLGGHSLLAIRLVSRARTALGAQLSIRDLFEAPTVAQLAARIDPAAATARAELVARPREGALPLSAAQQRLWLLDQLAGPSAAYNFPLVVRLRGPLDRAALHDALHDVVARHESLRTVFTTVEGEPHQHILPADQARPVLDLVTAADRAPASGVAQLIDEVLARPFDLGSELPLRGTLIEAGPDEHVLALLLHHIATDEWSDGPFLRDLATAYEARLAGHAPDWTPLPVQYADYTLWQRDLLGDPGDPAGLAAKQLAYWTKTLAGAPEELTLPTDRARPAVPDARGGSISLGLPAAVAAGLRELAARSGASMFMAAHALTAALLHRLGAGDDLPLGAPIAGRGEEGLDDLVGFFVNTLVLRTDLTGAPSFTDLLARVRETDLAAFANADVPFDAVVEAVNPARSPGRNPLFQVMVVHRNHTGDWSGLAGLEVSDEPLDTTTARFDLVVELLDGADGELECLLTYRSALFDRDTVQLLGRRLARLAEAVCAAPDQPLADLDLFVDGEFDQVLRGFNATARPVAELTLPEAFALRVARAPEAVAVVDGEREVSYVELAARAGRLARVLAHQGVRPESVVGVAVPRSLETIVTVLAVNRLGAAFLPLDLNHPADRLAYMIEDSGAALVVTTGKAKGLLPETATPVLVLDDITDVTPVRPVLPAPHGLDHAAYVIYTSGSTGRPKGVTVSHEGIGSLVETAVDPMGVTADSRVLQFASIGFDVFAFEVSMALCTGAALVVTPDEARTPGAALSELLYAHGVTHAILPPSLVSILPPDADLPEGLCVLVGTETVPAGLINRWAGHLKLFAAYGLTEATVNSTLWRAVPEWDAPVPIGRPDPNTLAYILDERLRPVPVGVVGELYVGGRGLARGYLGKPGLSAQRFVADPFACPGARMYRTGDRARWKADGNIDFLGRSDNQVKIRGFRIEPGEIEAVLAGHDTVRQAAVVADRTGDTTRLVAYVSPDGPADPAVLRAHVGAVLPEYMVPSLVVVLDGPLPVNPNGKVDRRALPAPDWGSLAGDAKPLTARQHQLAELFAEVLGLPEVGIHDNFFHLGGHSMASMRLIGRVRTALGADLAIRDVFDAPTVAELAERLDRAVAGDRPQLVRAVSTTVDPLGTARATGHDGTLQDATVQDGTGWNGTGQGGTGGLADRLAPVQLHPWGLHRVVDRPGWDIAFAVPASELDVVALEAALRDVITRHQPLHTVTGSDGAPRCVLGERVLEPVADDGTPLARRLDALARETVDLTERPPLRARLVIGADEHGTPQRALLLTTHHLGVDEWSVVPLLRDLATAYQARQRGAAPDWQPLPVDYADYTRWAYALLGDPQDPASRHARQLAHWRDTLAGMPDLDLPADRARDGVVSRRGETVEFLLDTDLHRGIDELARRTGTSMFMVVQAAFATLLTGYGCGTDLPVGSLVAGRTEEALTDLAGCFYNTVVIRTDTSGDPSFSALLDRVRATDLAALDHQDVPFAAVLDAVAPGVDGPRVMVVHHEEARLGDGALRFDQIPTGTVRAELTVSFYEPAGDSPVHVELEYATARFDRSTAQRIAADLVGVLTAAVARPQSTLSGLAPATPFAEFPPAPAGTDVQEMKQ</sequence>
<dbReference type="InterPro" id="IPR009081">
    <property type="entry name" value="PP-bd_ACP"/>
</dbReference>
<dbReference type="Pfam" id="PF13193">
    <property type="entry name" value="AMP-binding_C"/>
    <property type="match status" value="4"/>
</dbReference>
<name>A0A8J3KFR5_9ACTN</name>
<dbReference type="PROSITE" id="PS00012">
    <property type="entry name" value="PHOSPHOPANTETHEINE"/>
    <property type="match status" value="3"/>
</dbReference>
<keyword evidence="6" id="KW-0045">Antibiotic biosynthesis</keyword>
<dbReference type="InterPro" id="IPR010060">
    <property type="entry name" value="NRPS_synth"/>
</dbReference>
<dbReference type="CDD" id="cd05930">
    <property type="entry name" value="A_NRPS"/>
    <property type="match status" value="2"/>
</dbReference>
<protein>
    <recommendedName>
        <fullName evidence="8">Carrier domain-containing protein</fullName>
    </recommendedName>
</protein>
<comment type="caution">
    <text evidence="9">The sequence shown here is derived from an EMBL/GenBank/DDBJ whole genome shotgun (WGS) entry which is preliminary data.</text>
</comment>
<dbReference type="GO" id="GO:0043041">
    <property type="term" value="P:amino acid activation for nonribosomal peptide biosynthetic process"/>
    <property type="evidence" value="ECO:0007669"/>
    <property type="project" value="TreeGrafter"/>
</dbReference>
<dbReference type="GO" id="GO:0017000">
    <property type="term" value="P:antibiotic biosynthetic process"/>
    <property type="evidence" value="ECO:0007669"/>
    <property type="project" value="UniProtKB-KW"/>
</dbReference>
<dbReference type="PANTHER" id="PTHR45527">
    <property type="entry name" value="NONRIBOSOMAL PEPTIDE SYNTHETASE"/>
    <property type="match status" value="1"/>
</dbReference>
<gene>
    <name evidence="9" type="ORF">Cci01nite_14540</name>
</gene>
<feature type="compositionally biased region" description="Gly residues" evidence="7">
    <location>
        <begin position="4961"/>
        <end position="4971"/>
    </location>
</feature>
<feature type="domain" description="Carrier" evidence="8">
    <location>
        <begin position="4846"/>
        <end position="4921"/>
    </location>
</feature>
<dbReference type="Proteomes" id="UP000659904">
    <property type="component" value="Unassembled WGS sequence"/>
</dbReference>
<feature type="region of interest" description="Disordered" evidence="7">
    <location>
        <begin position="2096"/>
        <end position="2121"/>
    </location>
</feature>
<keyword evidence="4" id="KW-0597">Phosphoprotein</keyword>
<evidence type="ECO:0000313" key="9">
    <source>
        <dbReference type="EMBL" id="GIF96360.1"/>
    </source>
</evidence>
<dbReference type="InterPro" id="IPR010071">
    <property type="entry name" value="AA_adenyl_dom"/>
</dbReference>
<dbReference type="PANTHER" id="PTHR45527:SF1">
    <property type="entry name" value="FATTY ACID SYNTHASE"/>
    <property type="match status" value="1"/>
</dbReference>
<dbReference type="Gene3D" id="3.30.559.10">
    <property type="entry name" value="Chloramphenicol acetyltransferase-like domain"/>
    <property type="match status" value="6"/>
</dbReference>
<feature type="compositionally biased region" description="Low complexity" evidence="7">
    <location>
        <begin position="2246"/>
        <end position="2285"/>
    </location>
</feature>
<dbReference type="GO" id="GO:0003824">
    <property type="term" value="F:catalytic activity"/>
    <property type="evidence" value="ECO:0007669"/>
    <property type="project" value="InterPro"/>
</dbReference>
<dbReference type="SUPFAM" id="SSF47336">
    <property type="entry name" value="ACP-like"/>
    <property type="match status" value="4"/>
</dbReference>
<dbReference type="SUPFAM" id="SSF56801">
    <property type="entry name" value="Acetyl-CoA synthetase-like"/>
    <property type="match status" value="4"/>
</dbReference>
<dbReference type="InterPro" id="IPR029058">
    <property type="entry name" value="AB_hydrolase_fold"/>
</dbReference>
<dbReference type="InterPro" id="IPR025110">
    <property type="entry name" value="AMP-bd_C"/>
</dbReference>
<feature type="domain" description="Carrier" evidence="8">
    <location>
        <begin position="554"/>
        <end position="628"/>
    </location>
</feature>
<dbReference type="Gene3D" id="3.30.300.30">
    <property type="match status" value="4"/>
</dbReference>
<dbReference type="PROSITE" id="PS00455">
    <property type="entry name" value="AMP_BINDING"/>
    <property type="match status" value="4"/>
</dbReference>
<dbReference type="Pfam" id="PF00501">
    <property type="entry name" value="AMP-binding"/>
    <property type="match status" value="4"/>
</dbReference>
<dbReference type="GO" id="GO:0008610">
    <property type="term" value="P:lipid biosynthetic process"/>
    <property type="evidence" value="ECO:0007669"/>
    <property type="project" value="UniProtKB-ARBA"/>
</dbReference>
<dbReference type="SMART" id="SM00823">
    <property type="entry name" value="PKS_PP"/>
    <property type="match status" value="4"/>
</dbReference>
<keyword evidence="3" id="KW-0596">Phosphopantetheine</keyword>
<evidence type="ECO:0000313" key="10">
    <source>
        <dbReference type="Proteomes" id="UP000659904"/>
    </source>
</evidence>
<dbReference type="FunFam" id="3.40.50.980:FF:000001">
    <property type="entry name" value="Non-ribosomal peptide synthetase"/>
    <property type="match status" value="2"/>
</dbReference>
<dbReference type="RefSeq" id="WP_120320629.1">
    <property type="nucleotide sequence ID" value="NZ_BONH01000004.1"/>
</dbReference>
<keyword evidence="10" id="KW-1185">Reference proteome</keyword>
<dbReference type="Pfam" id="PF00668">
    <property type="entry name" value="Condensation"/>
    <property type="match status" value="6"/>
</dbReference>
<dbReference type="GO" id="GO:0072330">
    <property type="term" value="P:monocarboxylic acid biosynthetic process"/>
    <property type="evidence" value="ECO:0007669"/>
    <property type="project" value="UniProtKB-ARBA"/>
</dbReference>
<dbReference type="InterPro" id="IPR020845">
    <property type="entry name" value="AMP-binding_CS"/>
</dbReference>
<keyword evidence="5" id="KW-0677">Repeat</keyword>
<evidence type="ECO:0000256" key="2">
    <source>
        <dbReference type="ARBA" id="ARBA00006432"/>
    </source>
</evidence>
<comment type="similarity">
    <text evidence="2">Belongs to the ATP-dependent AMP-binding enzyme family.</text>
</comment>
<evidence type="ECO:0000256" key="4">
    <source>
        <dbReference type="ARBA" id="ARBA00022553"/>
    </source>
</evidence>
<dbReference type="Gene3D" id="3.30.559.30">
    <property type="entry name" value="Nonribosomal peptide synthetase, condensation domain"/>
    <property type="match status" value="6"/>
</dbReference>
<dbReference type="InterPro" id="IPR000873">
    <property type="entry name" value="AMP-dep_synth/lig_dom"/>
</dbReference>
<dbReference type="InterPro" id="IPR036736">
    <property type="entry name" value="ACP-like_sf"/>
</dbReference>
<dbReference type="GO" id="GO:0031177">
    <property type="term" value="F:phosphopantetheine binding"/>
    <property type="evidence" value="ECO:0007669"/>
    <property type="project" value="InterPro"/>
</dbReference>
<comment type="cofactor">
    <cofactor evidence="1">
        <name>pantetheine 4'-phosphate</name>
        <dbReference type="ChEBI" id="CHEBI:47942"/>
    </cofactor>
</comment>
<dbReference type="FunFam" id="2.30.38.10:FF:000001">
    <property type="entry name" value="Non-ribosomal peptide synthetase PvdI"/>
    <property type="match status" value="4"/>
</dbReference>
<evidence type="ECO:0000259" key="8">
    <source>
        <dbReference type="PROSITE" id="PS50075"/>
    </source>
</evidence>
<organism evidence="9 10">
    <name type="scientific">Catellatospora citrea</name>
    <dbReference type="NCBI Taxonomy" id="53366"/>
    <lineage>
        <taxon>Bacteria</taxon>
        <taxon>Bacillati</taxon>
        <taxon>Actinomycetota</taxon>
        <taxon>Actinomycetes</taxon>
        <taxon>Micromonosporales</taxon>
        <taxon>Micromonosporaceae</taxon>
        <taxon>Catellatospora</taxon>
    </lineage>
</organism>
<dbReference type="Gene3D" id="3.40.50.1820">
    <property type="entry name" value="alpha/beta hydrolase"/>
    <property type="match status" value="1"/>
</dbReference>
<dbReference type="SUPFAM" id="SSF52777">
    <property type="entry name" value="CoA-dependent acyltransferases"/>
    <property type="match status" value="12"/>
</dbReference>
<dbReference type="Gene3D" id="2.30.38.10">
    <property type="entry name" value="Luciferase, Domain 3"/>
    <property type="match status" value="4"/>
</dbReference>
<dbReference type="FunFam" id="3.40.50.12780:FF:000012">
    <property type="entry name" value="Non-ribosomal peptide synthetase"/>
    <property type="match status" value="3"/>
</dbReference>
<feature type="region of interest" description="Disordered" evidence="7">
    <location>
        <begin position="733"/>
        <end position="762"/>
    </location>
</feature>
<feature type="domain" description="Carrier" evidence="8">
    <location>
        <begin position="2149"/>
        <end position="2223"/>
    </location>
</feature>
<dbReference type="GO" id="GO:0044550">
    <property type="term" value="P:secondary metabolite biosynthetic process"/>
    <property type="evidence" value="ECO:0007669"/>
    <property type="project" value="UniProtKB-ARBA"/>
</dbReference>
<feature type="region of interest" description="Disordered" evidence="7">
    <location>
        <begin position="5395"/>
        <end position="5418"/>
    </location>
</feature>
<accession>A0A8J3KFR5</accession>
<evidence type="ECO:0000256" key="1">
    <source>
        <dbReference type="ARBA" id="ARBA00001957"/>
    </source>
</evidence>
<dbReference type="FunFam" id="1.10.1200.10:FF:000016">
    <property type="entry name" value="Non-ribosomal peptide synthase"/>
    <property type="match status" value="1"/>
</dbReference>
<evidence type="ECO:0000256" key="5">
    <source>
        <dbReference type="ARBA" id="ARBA00022737"/>
    </source>
</evidence>
<dbReference type="NCBIfam" id="NF003417">
    <property type="entry name" value="PRK04813.1"/>
    <property type="match status" value="4"/>
</dbReference>
<dbReference type="InterPro" id="IPR023213">
    <property type="entry name" value="CAT-like_dom_sf"/>
</dbReference>
<dbReference type="InterPro" id="IPR045851">
    <property type="entry name" value="AMP-bd_C_sf"/>
</dbReference>
<proteinExistence type="inferred from homology"/>
<dbReference type="GO" id="GO:0005737">
    <property type="term" value="C:cytoplasm"/>
    <property type="evidence" value="ECO:0007669"/>
    <property type="project" value="TreeGrafter"/>
</dbReference>
<dbReference type="InterPro" id="IPR020806">
    <property type="entry name" value="PKS_PP-bd"/>
</dbReference>
<dbReference type="NCBIfam" id="TIGR01720">
    <property type="entry name" value="NRPS-para261"/>
    <property type="match status" value="2"/>
</dbReference>